<feature type="compositionally biased region" description="Polar residues" evidence="1">
    <location>
        <begin position="313"/>
        <end position="326"/>
    </location>
</feature>
<evidence type="ECO:0000313" key="3">
    <source>
        <dbReference type="Proteomes" id="UP001497497"/>
    </source>
</evidence>
<name>A0AAV2I330_LYMST</name>
<sequence length="422" mass="47291">MCCALEAEEETNEEARKCLLDRCEKMLTKAVRVASHIATSVPELPNCVTDLWDAFKDLKSKYAFNASAESQKKLIKLCELISDYRFLPKLDETLSLLKEKRLDKDCLEIYLKKSLEDKDLDGANLMLDLIYLHQETCNKPTFANSAVVQAIWFEQAKQALAWFLENENSVPDTIWKKIFVEEYGTRQGEDYDVLLVEDDEKLSAATSDNWSDSSSEFLSKFLTDVCGLAATRVNDVIIPGKPTLDQEIAAICSVKVVVFFIDGALVQSTAGDVCNEIDIETATAELKRLAVSSPETTAEALGVTYGGQALPSREQTTENNRFSDVETQPGPEKKVCSDRFQYLLTCAIDSMLRQTPRHILLAVQNEDGKRLIPCQASGKPVLVISEKDFCTFTTTVHNGREKQIDFLINIFKHIVRKGTQCP</sequence>
<keyword evidence="3" id="KW-1185">Reference proteome</keyword>
<feature type="region of interest" description="Disordered" evidence="1">
    <location>
        <begin position="308"/>
        <end position="330"/>
    </location>
</feature>
<reference evidence="2 3" key="1">
    <citation type="submission" date="2024-04" db="EMBL/GenBank/DDBJ databases">
        <authorList>
            <consortium name="Genoscope - CEA"/>
            <person name="William W."/>
        </authorList>
    </citation>
    <scope>NUCLEOTIDE SEQUENCE [LARGE SCALE GENOMIC DNA]</scope>
</reference>
<accession>A0AAV2I330</accession>
<dbReference type="AlphaFoldDB" id="A0AAV2I330"/>
<comment type="caution">
    <text evidence="2">The sequence shown here is derived from an EMBL/GenBank/DDBJ whole genome shotgun (WGS) entry which is preliminary data.</text>
</comment>
<proteinExistence type="predicted"/>
<dbReference type="EMBL" id="CAXITT010000323">
    <property type="protein sequence ID" value="CAL1539040.1"/>
    <property type="molecule type" value="Genomic_DNA"/>
</dbReference>
<evidence type="ECO:0000313" key="2">
    <source>
        <dbReference type="EMBL" id="CAL1539040.1"/>
    </source>
</evidence>
<gene>
    <name evidence="2" type="ORF">GSLYS_00012861001</name>
</gene>
<dbReference type="Proteomes" id="UP001497497">
    <property type="component" value="Unassembled WGS sequence"/>
</dbReference>
<evidence type="ECO:0000256" key="1">
    <source>
        <dbReference type="SAM" id="MobiDB-lite"/>
    </source>
</evidence>
<protein>
    <submittedName>
        <fullName evidence="2">Uncharacterized protein</fullName>
    </submittedName>
</protein>
<organism evidence="2 3">
    <name type="scientific">Lymnaea stagnalis</name>
    <name type="common">Great pond snail</name>
    <name type="synonym">Helix stagnalis</name>
    <dbReference type="NCBI Taxonomy" id="6523"/>
    <lineage>
        <taxon>Eukaryota</taxon>
        <taxon>Metazoa</taxon>
        <taxon>Spiralia</taxon>
        <taxon>Lophotrochozoa</taxon>
        <taxon>Mollusca</taxon>
        <taxon>Gastropoda</taxon>
        <taxon>Heterobranchia</taxon>
        <taxon>Euthyneura</taxon>
        <taxon>Panpulmonata</taxon>
        <taxon>Hygrophila</taxon>
        <taxon>Lymnaeoidea</taxon>
        <taxon>Lymnaeidae</taxon>
        <taxon>Lymnaea</taxon>
    </lineage>
</organism>